<protein>
    <recommendedName>
        <fullName evidence="19">Galectin</fullName>
    </recommendedName>
</protein>
<dbReference type="InterPro" id="IPR044156">
    <property type="entry name" value="Galectin-like"/>
</dbReference>
<keyword evidence="7" id="KW-0399">Innate immunity</keyword>
<evidence type="ECO:0000256" key="17">
    <source>
        <dbReference type="ARBA" id="ARBA00023187"/>
    </source>
</evidence>
<keyword evidence="18" id="KW-0539">Nucleus</keyword>
<proteinExistence type="predicted"/>
<dbReference type="Ensembl" id="ENSNMLT00000016775.1">
    <property type="protein sequence ID" value="ENSNMLP00000014924.1"/>
    <property type="gene ID" value="ENSNMLG00000009934.1"/>
</dbReference>
<evidence type="ECO:0000256" key="10">
    <source>
        <dbReference type="ARBA" id="ARBA00022734"/>
    </source>
</evidence>
<keyword evidence="8" id="KW-0507">mRNA processing</keyword>
<dbReference type="GO" id="GO:0019863">
    <property type="term" value="F:IgE binding"/>
    <property type="evidence" value="ECO:0007669"/>
    <property type="project" value="UniProtKB-KW"/>
</dbReference>
<dbReference type="GO" id="GO:0048245">
    <property type="term" value="P:eosinophil chemotaxis"/>
    <property type="evidence" value="ECO:0007669"/>
    <property type="project" value="TreeGrafter"/>
</dbReference>
<evidence type="ECO:0000256" key="3">
    <source>
        <dbReference type="ARBA" id="ARBA00004613"/>
    </source>
</evidence>
<dbReference type="PANTHER" id="PTHR11346:SF26">
    <property type="entry name" value="GALECTIN-3"/>
    <property type="match status" value="1"/>
</dbReference>
<evidence type="ECO:0000256" key="5">
    <source>
        <dbReference type="ARBA" id="ARBA00022525"/>
    </source>
</evidence>
<dbReference type="GO" id="GO:0045806">
    <property type="term" value="P:negative regulation of endocytosis"/>
    <property type="evidence" value="ECO:0007669"/>
    <property type="project" value="TreeGrafter"/>
</dbReference>
<dbReference type="GO" id="GO:0008380">
    <property type="term" value="P:RNA splicing"/>
    <property type="evidence" value="ECO:0007669"/>
    <property type="project" value="UniProtKB-KW"/>
</dbReference>
<keyword evidence="10 19" id="KW-0430">Lectin</keyword>
<keyword evidence="13" id="KW-0391">Immunity</keyword>
<accession>A0A8C6T9J7</accession>
<dbReference type="GO" id="GO:0045087">
    <property type="term" value="P:innate immune response"/>
    <property type="evidence" value="ECO:0007669"/>
    <property type="project" value="UniProtKB-KW"/>
</dbReference>
<keyword evidence="17" id="KW-0508">mRNA splicing</keyword>
<dbReference type="GO" id="GO:0048246">
    <property type="term" value="P:macrophage chemotaxis"/>
    <property type="evidence" value="ECO:0007669"/>
    <property type="project" value="TreeGrafter"/>
</dbReference>
<dbReference type="GO" id="GO:0048030">
    <property type="term" value="F:disaccharide binding"/>
    <property type="evidence" value="ECO:0007669"/>
    <property type="project" value="TreeGrafter"/>
</dbReference>
<evidence type="ECO:0000256" key="9">
    <source>
        <dbReference type="ARBA" id="ARBA00022728"/>
    </source>
</evidence>
<evidence type="ECO:0000256" key="18">
    <source>
        <dbReference type="ARBA" id="ARBA00023242"/>
    </source>
</evidence>
<dbReference type="GO" id="GO:0030593">
    <property type="term" value="P:neutrophil chemotaxis"/>
    <property type="evidence" value="ECO:0007669"/>
    <property type="project" value="TreeGrafter"/>
</dbReference>
<evidence type="ECO:0000256" key="2">
    <source>
        <dbReference type="ARBA" id="ARBA00004496"/>
    </source>
</evidence>
<keyword evidence="9" id="KW-0747">Spliceosome</keyword>
<dbReference type="CDD" id="cd00070">
    <property type="entry name" value="GLECT"/>
    <property type="match status" value="1"/>
</dbReference>
<evidence type="ECO:0000256" key="15">
    <source>
        <dbReference type="ARBA" id="ARBA00022990"/>
    </source>
</evidence>
<dbReference type="PANTHER" id="PTHR11346">
    <property type="entry name" value="GALECTIN"/>
    <property type="match status" value="1"/>
</dbReference>
<evidence type="ECO:0000256" key="4">
    <source>
        <dbReference type="ARBA" id="ARBA00022490"/>
    </source>
</evidence>
<keyword evidence="14" id="KW-0389">IgE-binding protein</keyword>
<evidence type="ECO:0000256" key="19">
    <source>
        <dbReference type="RuleBase" id="RU102079"/>
    </source>
</evidence>
<dbReference type="PROSITE" id="PS51304">
    <property type="entry name" value="GALECTIN"/>
    <property type="match status" value="1"/>
</dbReference>
<dbReference type="GO" id="GO:0001772">
    <property type="term" value="C:immunological synapse"/>
    <property type="evidence" value="ECO:0007669"/>
    <property type="project" value="TreeGrafter"/>
</dbReference>
<evidence type="ECO:0000313" key="21">
    <source>
        <dbReference type="Ensembl" id="ENSNMLP00000014924.1"/>
    </source>
</evidence>
<dbReference type="InterPro" id="IPR013320">
    <property type="entry name" value="ConA-like_dom_sf"/>
</dbReference>
<dbReference type="SUPFAM" id="SSF49899">
    <property type="entry name" value="Concanavalin A-like lectins/glucanases"/>
    <property type="match status" value="1"/>
</dbReference>
<dbReference type="SMART" id="SM00908">
    <property type="entry name" value="Gal-bind_lectin"/>
    <property type="match status" value="1"/>
</dbReference>
<keyword evidence="22" id="KW-1185">Reference proteome</keyword>
<dbReference type="GO" id="GO:0043236">
    <property type="term" value="F:laminin binding"/>
    <property type="evidence" value="ECO:0007669"/>
    <property type="project" value="TreeGrafter"/>
</dbReference>
<keyword evidence="5" id="KW-0964">Secreted</keyword>
<keyword evidence="16" id="KW-1015">Disulfide bond</keyword>
<organism evidence="21 22">
    <name type="scientific">Neogobius melanostomus</name>
    <name type="common">round goby</name>
    <dbReference type="NCBI Taxonomy" id="47308"/>
    <lineage>
        <taxon>Eukaryota</taxon>
        <taxon>Metazoa</taxon>
        <taxon>Chordata</taxon>
        <taxon>Craniata</taxon>
        <taxon>Vertebrata</taxon>
        <taxon>Euteleostomi</taxon>
        <taxon>Actinopterygii</taxon>
        <taxon>Neopterygii</taxon>
        <taxon>Teleostei</taxon>
        <taxon>Neoteleostei</taxon>
        <taxon>Acanthomorphata</taxon>
        <taxon>Gobiaria</taxon>
        <taxon>Gobiiformes</taxon>
        <taxon>Gobioidei</taxon>
        <taxon>Gobiidae</taxon>
        <taxon>Benthophilinae</taxon>
        <taxon>Neogobiini</taxon>
        <taxon>Neogobius</taxon>
    </lineage>
</organism>
<evidence type="ECO:0000313" key="22">
    <source>
        <dbReference type="Proteomes" id="UP000694523"/>
    </source>
</evidence>
<evidence type="ECO:0000256" key="11">
    <source>
        <dbReference type="ARBA" id="ARBA00022737"/>
    </source>
</evidence>
<keyword evidence="15" id="KW-0007">Acetylation</keyword>
<dbReference type="GO" id="GO:0002548">
    <property type="term" value="P:monocyte chemotaxis"/>
    <property type="evidence" value="ECO:0007669"/>
    <property type="project" value="TreeGrafter"/>
</dbReference>
<keyword evidence="12" id="KW-0221">Differentiation</keyword>
<dbReference type="Proteomes" id="UP000694523">
    <property type="component" value="Unplaced"/>
</dbReference>
<dbReference type="GO" id="GO:0005681">
    <property type="term" value="C:spliceosomal complex"/>
    <property type="evidence" value="ECO:0007669"/>
    <property type="project" value="UniProtKB-KW"/>
</dbReference>
<dbReference type="Gene3D" id="2.60.120.200">
    <property type="match status" value="1"/>
</dbReference>
<evidence type="ECO:0000256" key="7">
    <source>
        <dbReference type="ARBA" id="ARBA00022588"/>
    </source>
</evidence>
<keyword evidence="4" id="KW-0963">Cytoplasm</keyword>
<evidence type="ECO:0000256" key="12">
    <source>
        <dbReference type="ARBA" id="ARBA00022782"/>
    </source>
</evidence>
<evidence type="ECO:0000256" key="1">
    <source>
        <dbReference type="ARBA" id="ARBA00004123"/>
    </source>
</evidence>
<dbReference type="GO" id="GO:2001237">
    <property type="term" value="P:negative regulation of extrinsic apoptotic signaling pathway"/>
    <property type="evidence" value="ECO:0007669"/>
    <property type="project" value="TreeGrafter"/>
</dbReference>
<dbReference type="GO" id="GO:0090280">
    <property type="term" value="P:positive regulation of calcium ion import"/>
    <property type="evidence" value="ECO:0007669"/>
    <property type="project" value="TreeGrafter"/>
</dbReference>
<name>A0A8C6T9J7_9GOBI</name>
<feature type="domain" description="Galectin" evidence="20">
    <location>
        <begin position="11"/>
        <end position="157"/>
    </location>
</feature>
<dbReference type="InterPro" id="IPR001079">
    <property type="entry name" value="Galectin_CRD"/>
</dbReference>
<reference evidence="21" key="1">
    <citation type="submission" date="2025-08" db="UniProtKB">
        <authorList>
            <consortium name="Ensembl"/>
        </authorList>
    </citation>
    <scope>IDENTIFICATION</scope>
</reference>
<sequence length="162" mass="18738">MQARELVKILTGVPPAGSCRNNVNFQVGYDMKPFFLRFTVNFLRGNDIAFHINPRFSDGGKQVLVRNSKVGERWGPEERDLKGAFPFARGSPFEKWISGSHSLMPLRLRQSRFIDRGLFQDVQYSHFERAILFKAVILIYCIYRPTEGYVIIVVCYRLVLCD</sequence>
<dbReference type="GO" id="GO:0006397">
    <property type="term" value="P:mRNA processing"/>
    <property type="evidence" value="ECO:0007669"/>
    <property type="project" value="UniProtKB-KW"/>
</dbReference>
<evidence type="ECO:0000256" key="16">
    <source>
        <dbReference type="ARBA" id="ARBA00023157"/>
    </source>
</evidence>
<dbReference type="GO" id="GO:0005737">
    <property type="term" value="C:cytoplasm"/>
    <property type="evidence" value="ECO:0007669"/>
    <property type="project" value="UniProtKB-SubCell"/>
</dbReference>
<dbReference type="GO" id="GO:0050918">
    <property type="term" value="P:positive chemotaxis"/>
    <property type="evidence" value="ECO:0007669"/>
    <property type="project" value="TreeGrafter"/>
</dbReference>
<dbReference type="GO" id="GO:0005615">
    <property type="term" value="C:extracellular space"/>
    <property type="evidence" value="ECO:0007669"/>
    <property type="project" value="TreeGrafter"/>
</dbReference>
<evidence type="ECO:0000256" key="13">
    <source>
        <dbReference type="ARBA" id="ARBA00022859"/>
    </source>
</evidence>
<dbReference type="SMART" id="SM00276">
    <property type="entry name" value="GLECT"/>
    <property type="match status" value="1"/>
</dbReference>
<dbReference type="Pfam" id="PF00337">
    <property type="entry name" value="Gal-bind_lectin"/>
    <property type="match status" value="1"/>
</dbReference>
<dbReference type="AlphaFoldDB" id="A0A8C6T9J7"/>
<evidence type="ECO:0000259" key="20">
    <source>
        <dbReference type="PROSITE" id="PS51304"/>
    </source>
</evidence>
<reference evidence="21" key="2">
    <citation type="submission" date="2025-09" db="UniProtKB">
        <authorList>
            <consortium name="Ensembl"/>
        </authorList>
    </citation>
    <scope>IDENTIFICATION</scope>
</reference>
<keyword evidence="6" id="KW-0597">Phosphoprotein</keyword>
<evidence type="ECO:0000256" key="14">
    <source>
        <dbReference type="ARBA" id="ARBA00022972"/>
    </source>
</evidence>
<dbReference type="GO" id="GO:0030154">
    <property type="term" value="P:cell differentiation"/>
    <property type="evidence" value="ECO:0007669"/>
    <property type="project" value="UniProtKB-KW"/>
</dbReference>
<evidence type="ECO:0000256" key="8">
    <source>
        <dbReference type="ARBA" id="ARBA00022664"/>
    </source>
</evidence>
<keyword evidence="11" id="KW-0677">Repeat</keyword>
<comment type="subcellular location">
    <subcellularLocation>
        <location evidence="2">Cytoplasm</location>
    </subcellularLocation>
    <subcellularLocation>
        <location evidence="1">Nucleus</location>
    </subcellularLocation>
    <subcellularLocation>
        <location evidence="3">Secreted</location>
    </subcellularLocation>
</comment>
<evidence type="ECO:0000256" key="6">
    <source>
        <dbReference type="ARBA" id="ARBA00022553"/>
    </source>
</evidence>